<feature type="compositionally biased region" description="Low complexity" evidence="8">
    <location>
        <begin position="123"/>
        <end position="134"/>
    </location>
</feature>
<dbReference type="InterPro" id="IPR004600">
    <property type="entry name" value="TFIIH_Tfb4/GTF2H3"/>
</dbReference>
<protein>
    <submittedName>
        <fullName evidence="9">Transcription factor Tfb4</fullName>
    </submittedName>
</protein>
<keyword evidence="7" id="KW-0805">Transcription regulation</keyword>
<comment type="similarity">
    <text evidence="7">Belongs to the TFB4 family.</text>
</comment>
<dbReference type="GO" id="GO:0006289">
    <property type="term" value="P:nucleotide-excision repair"/>
    <property type="evidence" value="ECO:0007669"/>
    <property type="project" value="UniProtKB-UniRule"/>
</dbReference>
<evidence type="ECO:0000313" key="10">
    <source>
        <dbReference type="Proteomes" id="UP000693970"/>
    </source>
</evidence>
<evidence type="ECO:0000256" key="4">
    <source>
        <dbReference type="ARBA" id="ARBA00022833"/>
    </source>
</evidence>
<evidence type="ECO:0000256" key="1">
    <source>
        <dbReference type="ARBA" id="ARBA00004123"/>
    </source>
</evidence>
<evidence type="ECO:0000256" key="7">
    <source>
        <dbReference type="RuleBase" id="RU368090"/>
    </source>
</evidence>
<evidence type="ECO:0000256" key="8">
    <source>
        <dbReference type="SAM" id="MobiDB-lite"/>
    </source>
</evidence>
<keyword evidence="5 7" id="KW-0234">DNA repair</keyword>
<accession>A0A9K3KD91</accession>
<evidence type="ECO:0000256" key="2">
    <source>
        <dbReference type="ARBA" id="ARBA00022723"/>
    </source>
</evidence>
<proteinExistence type="inferred from homology"/>
<dbReference type="GO" id="GO:0005675">
    <property type="term" value="C:transcription factor TFIIH holo complex"/>
    <property type="evidence" value="ECO:0007669"/>
    <property type="project" value="UniProtKB-UniRule"/>
</dbReference>
<sequence length="362" mass="39115">MKQPNERSLTVIVMDVSPVTWGERELIRTASDKSRLAAGKRSIGPARLEECLSAVQCFCSAASSLEKDAVTVLVAVAASEVAVVYPRKDALEDYFRNPENKLDSRNLQSNLLSGVAELMAKASAKQQQASTTDPSNPPPPLTSNLAAMASAFSTALCLINRFLVAANAGVSALHDHHSWNRGNRDDDGVIAALGGGTSGKKTSHKYRVWSPRVLLLQASDDRPSDYNAMMNCAFAAVKQQILVDACFILSPSERASKSSSYLEQTCDMTGGLLSTPSAASQADKALTEVLLTIFLPTRSSRHRLNQVAITNLDFRARSFDTGQIVDMAFVCNQCLSIFSQLPQGRCPTCDAEIRSKKSKIEP</sequence>
<dbReference type="OrthoDB" id="41157at2759"/>
<dbReference type="PANTHER" id="PTHR12831:SF0">
    <property type="entry name" value="GENERAL TRANSCRIPTION FACTOR IIH SUBUNIT 3"/>
    <property type="match status" value="1"/>
</dbReference>
<dbReference type="GO" id="GO:0000439">
    <property type="term" value="C:transcription factor TFIIH core complex"/>
    <property type="evidence" value="ECO:0007669"/>
    <property type="project" value="UniProtKB-UniRule"/>
</dbReference>
<keyword evidence="7" id="KW-0804">Transcription</keyword>
<keyword evidence="6 7" id="KW-0539">Nucleus</keyword>
<evidence type="ECO:0000313" key="9">
    <source>
        <dbReference type="EMBL" id="KAG7341347.1"/>
    </source>
</evidence>
<keyword evidence="7" id="KW-0863">Zinc-finger</keyword>
<keyword evidence="10" id="KW-1185">Reference proteome</keyword>
<comment type="subcellular location">
    <subcellularLocation>
        <location evidence="1 7">Nucleus</location>
    </subcellularLocation>
</comment>
<dbReference type="PANTHER" id="PTHR12831">
    <property type="entry name" value="TRANSCRIPTION INITIATION FACTOR IIH TFIIH , POLYPEPTIDE 3-RELATED"/>
    <property type="match status" value="1"/>
</dbReference>
<reference evidence="9" key="1">
    <citation type="journal article" date="2021" name="Sci. Rep.">
        <title>Diploid genomic architecture of Nitzschia inconspicua, an elite biomass production diatom.</title>
        <authorList>
            <person name="Oliver A."/>
            <person name="Podell S."/>
            <person name="Pinowska A."/>
            <person name="Traller J.C."/>
            <person name="Smith S.R."/>
            <person name="McClure R."/>
            <person name="Beliaev A."/>
            <person name="Bohutskyi P."/>
            <person name="Hill E.A."/>
            <person name="Rabines A."/>
            <person name="Zheng H."/>
            <person name="Allen L.Z."/>
            <person name="Kuo A."/>
            <person name="Grigoriev I.V."/>
            <person name="Allen A.E."/>
            <person name="Hazlebeck D."/>
            <person name="Allen E.E."/>
        </authorList>
    </citation>
    <scope>NUCLEOTIDE SEQUENCE</scope>
    <source>
        <strain evidence="9">Hildebrandi</strain>
    </source>
</reference>
<gene>
    <name evidence="9" type="ORF">IV203_023298</name>
</gene>
<keyword evidence="4 7" id="KW-0862">Zinc</keyword>
<dbReference type="AlphaFoldDB" id="A0A9K3KD91"/>
<evidence type="ECO:0000256" key="5">
    <source>
        <dbReference type="ARBA" id="ARBA00023204"/>
    </source>
</evidence>
<keyword evidence="3 7" id="KW-0227">DNA damage</keyword>
<dbReference type="Pfam" id="PF03850">
    <property type="entry name" value="Tfb4"/>
    <property type="match status" value="1"/>
</dbReference>
<name>A0A9K3KD91_9STRA</name>
<keyword evidence="2 7" id="KW-0479">Metal-binding</keyword>
<evidence type="ECO:0000256" key="6">
    <source>
        <dbReference type="ARBA" id="ARBA00023242"/>
    </source>
</evidence>
<dbReference type="GO" id="GO:0006355">
    <property type="term" value="P:regulation of DNA-templated transcription"/>
    <property type="evidence" value="ECO:0007669"/>
    <property type="project" value="InterPro"/>
</dbReference>
<organism evidence="9 10">
    <name type="scientific">Nitzschia inconspicua</name>
    <dbReference type="NCBI Taxonomy" id="303405"/>
    <lineage>
        <taxon>Eukaryota</taxon>
        <taxon>Sar</taxon>
        <taxon>Stramenopiles</taxon>
        <taxon>Ochrophyta</taxon>
        <taxon>Bacillariophyta</taxon>
        <taxon>Bacillariophyceae</taxon>
        <taxon>Bacillariophycidae</taxon>
        <taxon>Bacillariales</taxon>
        <taxon>Bacillariaceae</taxon>
        <taxon>Nitzschia</taxon>
    </lineage>
</organism>
<reference evidence="9" key="2">
    <citation type="submission" date="2021-04" db="EMBL/GenBank/DDBJ databases">
        <authorList>
            <person name="Podell S."/>
        </authorList>
    </citation>
    <scope>NUCLEOTIDE SEQUENCE</scope>
    <source>
        <strain evidence="9">Hildebrandi</strain>
    </source>
</reference>
<comment type="caution">
    <text evidence="9">The sequence shown here is derived from an EMBL/GenBank/DDBJ whole genome shotgun (WGS) entry which is preliminary data.</text>
</comment>
<dbReference type="EMBL" id="JAGRRH010000026">
    <property type="protein sequence ID" value="KAG7341347.1"/>
    <property type="molecule type" value="Genomic_DNA"/>
</dbReference>
<dbReference type="GO" id="GO:0008270">
    <property type="term" value="F:zinc ion binding"/>
    <property type="evidence" value="ECO:0007669"/>
    <property type="project" value="UniProtKB-KW"/>
</dbReference>
<dbReference type="Proteomes" id="UP000693970">
    <property type="component" value="Unassembled WGS sequence"/>
</dbReference>
<evidence type="ECO:0000256" key="3">
    <source>
        <dbReference type="ARBA" id="ARBA00022763"/>
    </source>
</evidence>
<feature type="region of interest" description="Disordered" evidence="8">
    <location>
        <begin position="123"/>
        <end position="142"/>
    </location>
</feature>